<organism evidence="2 3">
    <name type="scientific">Callosobruchus maculatus</name>
    <name type="common">Southern cowpea weevil</name>
    <name type="synonym">Pulse bruchid</name>
    <dbReference type="NCBI Taxonomy" id="64391"/>
    <lineage>
        <taxon>Eukaryota</taxon>
        <taxon>Metazoa</taxon>
        <taxon>Ecdysozoa</taxon>
        <taxon>Arthropoda</taxon>
        <taxon>Hexapoda</taxon>
        <taxon>Insecta</taxon>
        <taxon>Pterygota</taxon>
        <taxon>Neoptera</taxon>
        <taxon>Endopterygota</taxon>
        <taxon>Coleoptera</taxon>
        <taxon>Polyphaga</taxon>
        <taxon>Cucujiformia</taxon>
        <taxon>Chrysomeloidea</taxon>
        <taxon>Chrysomelidae</taxon>
        <taxon>Bruchinae</taxon>
        <taxon>Bruchini</taxon>
        <taxon>Callosobruchus</taxon>
    </lineage>
</organism>
<proteinExistence type="predicted"/>
<feature type="region of interest" description="Disordered" evidence="1">
    <location>
        <begin position="514"/>
        <end position="579"/>
    </location>
</feature>
<sequence length="628" mass="71236">MPSRKRFRRYRRKKHRPSNNDAAHVEIDQITTPIRENNSFLESDDSATERTIIELSKTPANHVHTGETQWNNDMTTPVNSNNHHGPNGKVSNTATTPVNSYYIETTPANRDCTPKRRHGSLNVTNLNVLFTSNVTYNDLDQLCETPTLTKEKCLNHQINQDDISIGKHSSPSMQKAQCSDNHVDQSTQTSNEMESEQVGHLPEKRCNEMYDTPRNTKLPFFSRHEQSQSNVDKKPVIYGNEININPYLKSVEGYLGKNVDSSFPEIFFSPKLLENKLSSTPIEKPPQRKADPTTVDIDINNGVFDFSGDIRSPNLKMNSFVGDKVKHKEESIRDFRMNVSRRRSFTMSPKSLARVSKLNRTRRSIELAIHVDRSISAIEDQEKLFTRLRRYGRVTRTWTYKIISLCHRIGLELKNSLQSLCNAYSPGNKSLDLSINKTSDDAVQCNMCLEYKAELEKYAKEIESNRREIDNARREIQSNRAEIESEKKERERLYIRIEQQHDDLVKLKENLKEIQSQMRSRPPASVGSFPPPPPPPPCLPPPPPPPLPPLSLAPMGSTSLKITKKERNAGGTNAGQPRPVISLEDILKVKLKKTSDRCSATPTGRFAGTRRSSAAVSAPLETLEQEDS</sequence>
<dbReference type="EMBL" id="CAACVG010014699">
    <property type="protein sequence ID" value="VEN63588.1"/>
    <property type="molecule type" value="Genomic_DNA"/>
</dbReference>
<name>A0A653DTQ1_CALMS</name>
<feature type="region of interest" description="Disordered" evidence="1">
    <location>
        <begin position="167"/>
        <end position="199"/>
    </location>
</feature>
<feature type="compositionally biased region" description="Polar residues" evidence="1">
    <location>
        <begin position="167"/>
        <end position="192"/>
    </location>
</feature>
<gene>
    <name evidence="2" type="ORF">CALMAC_LOCUS20374</name>
</gene>
<protein>
    <submittedName>
        <fullName evidence="2">Uncharacterized protein</fullName>
    </submittedName>
</protein>
<feature type="compositionally biased region" description="Pro residues" evidence="1">
    <location>
        <begin position="529"/>
        <end position="551"/>
    </location>
</feature>
<reference evidence="2 3" key="1">
    <citation type="submission" date="2019-01" db="EMBL/GenBank/DDBJ databases">
        <authorList>
            <person name="Sayadi A."/>
        </authorList>
    </citation>
    <scope>NUCLEOTIDE SEQUENCE [LARGE SCALE GENOMIC DNA]</scope>
</reference>
<evidence type="ECO:0000313" key="3">
    <source>
        <dbReference type="Proteomes" id="UP000410492"/>
    </source>
</evidence>
<dbReference type="AlphaFoldDB" id="A0A653DTQ1"/>
<evidence type="ECO:0000313" key="2">
    <source>
        <dbReference type="EMBL" id="VEN63588.1"/>
    </source>
</evidence>
<keyword evidence="3" id="KW-1185">Reference proteome</keyword>
<dbReference type="OrthoDB" id="8193675at2759"/>
<feature type="compositionally biased region" description="Basic residues" evidence="1">
    <location>
        <begin position="1"/>
        <end position="17"/>
    </location>
</feature>
<accession>A0A653DTQ1</accession>
<evidence type="ECO:0000256" key="1">
    <source>
        <dbReference type="SAM" id="MobiDB-lite"/>
    </source>
</evidence>
<feature type="region of interest" description="Disordered" evidence="1">
    <location>
        <begin position="1"/>
        <end position="20"/>
    </location>
</feature>
<feature type="region of interest" description="Disordered" evidence="1">
    <location>
        <begin position="594"/>
        <end position="628"/>
    </location>
</feature>
<dbReference type="Proteomes" id="UP000410492">
    <property type="component" value="Unassembled WGS sequence"/>
</dbReference>